<evidence type="ECO:0000313" key="2">
    <source>
        <dbReference type="Proteomes" id="UP000293719"/>
    </source>
</evidence>
<name>A0A4P6UXS2_9HYPH</name>
<reference evidence="1 2" key="1">
    <citation type="journal article" date="2017" name="Int. J. Syst. Evol. Microbiol.">
        <title>Roseitalea porphyridii gen. nov., sp. nov., isolated from a red alga, and reclassification of Hoeflea suaedae Chung et al. 2013 as Pseudohoeflea suaedae gen. nov., comb. nov.</title>
        <authorList>
            <person name="Hyeon J.W."/>
            <person name="Jeong S.E."/>
            <person name="Baek K."/>
            <person name="Jeon C.O."/>
        </authorList>
    </citation>
    <scope>NUCLEOTIDE SEQUENCE [LARGE SCALE GENOMIC DNA]</scope>
    <source>
        <strain evidence="1 2">MA7-20</strain>
    </source>
</reference>
<dbReference type="GeneID" id="90766445"/>
<dbReference type="RefSeq" id="WP_131615543.1">
    <property type="nucleotide sequence ID" value="NZ_CP036532.1"/>
</dbReference>
<protein>
    <submittedName>
        <fullName evidence="1">Uncharacterized protein</fullName>
    </submittedName>
</protein>
<accession>A0A4P6UXS2</accession>
<dbReference type="AlphaFoldDB" id="A0A4P6UXS2"/>
<sequence length="91" mass="9897">MNAKASQTDKPVKADVGDETDVAQTALVITPRDVRAVMVSATPASEKLAELEAMKREVDARMRADPDHDLEPIAKEIDEAIKRLGSQQPQS</sequence>
<evidence type="ECO:0000313" key="1">
    <source>
        <dbReference type="EMBL" id="QBK29832.1"/>
    </source>
</evidence>
<proteinExistence type="predicted"/>
<keyword evidence="2" id="KW-1185">Reference proteome</keyword>
<gene>
    <name evidence="1" type="ORF">E0E05_03980</name>
</gene>
<dbReference type="KEGG" id="rpod:E0E05_03980"/>
<organism evidence="1 2">
    <name type="scientific">Roseitalea porphyridii</name>
    <dbReference type="NCBI Taxonomy" id="1852022"/>
    <lineage>
        <taxon>Bacteria</taxon>
        <taxon>Pseudomonadati</taxon>
        <taxon>Pseudomonadota</taxon>
        <taxon>Alphaproteobacteria</taxon>
        <taxon>Hyphomicrobiales</taxon>
        <taxon>Ahrensiaceae</taxon>
        <taxon>Roseitalea</taxon>
    </lineage>
</organism>
<dbReference type="EMBL" id="CP036532">
    <property type="protein sequence ID" value="QBK29832.1"/>
    <property type="molecule type" value="Genomic_DNA"/>
</dbReference>
<dbReference type="Proteomes" id="UP000293719">
    <property type="component" value="Chromosome"/>
</dbReference>